<dbReference type="RefSeq" id="WP_188741633.1">
    <property type="nucleotide sequence ID" value="NZ_BAABFW010000007.1"/>
</dbReference>
<evidence type="ECO:0000313" key="2">
    <source>
        <dbReference type="EMBL" id="GGJ68418.1"/>
    </source>
</evidence>
<feature type="region of interest" description="Disordered" evidence="1">
    <location>
        <begin position="1"/>
        <end position="104"/>
    </location>
</feature>
<reference evidence="2" key="2">
    <citation type="submission" date="2020-09" db="EMBL/GenBank/DDBJ databases">
        <authorList>
            <person name="Sun Q."/>
            <person name="Zhou Y."/>
        </authorList>
    </citation>
    <scope>NUCLEOTIDE SEQUENCE</scope>
    <source>
        <strain evidence="2">CGMCC 1.8984</strain>
    </source>
</reference>
<feature type="compositionally biased region" description="Polar residues" evidence="1">
    <location>
        <begin position="59"/>
        <end position="68"/>
    </location>
</feature>
<sequence>MGTTADPGDRERAALQARPRPAAATASRLDTVRGAPRTDPARPWKPGAAWTAAGLATAQRTAGNTATAASVAMQRDPHPGAGTPAGSGGGAGPAPGAGGGAALDTPDQAELARHEVLLDASDEARLATDFPSGFSIVARPDLLLSVSSGARLDLVRVAALEVVAPAPLLGGVEAYIFKVGKGRSVLLSSIGGRSVMLDAGSGTSFSPTAPGVARLVAAVGLVAGPGGPAAAPTEIRISHPDTDHFNAVRPLLATAGFSQTAVRIAAEQLRAAGNFSRANLTVQATQRLITVDVTRGGAASGGVHISRTILDSLELTEFRSVAPHAAARASGGTTYNRNRTSPVTVVTDLVTGERSIYTGDAAGRQFDEIVSAVGEVAFRRLLGADARNLRFVELPHHGGEQTGPDASGMLRMLQLAFESGRGDTRILTQTSTSFAALPSSSIQFLDAAGVEAERVTTDPSRAGSAEVVRARGSRLQTVTIDASGVRQVLEIARSNENVLRQAYGRLAELAALRAEAGTMAESLAATQAPAALLASVNRTHKDLIAREMGLRAVADTAWDTMRAAASGSGGMRGSRDATGVTRDLATLGTSAAAADPTTARGDLDVHVRSMAAYSRVFLNVVQMVAALDAERFQDVHRLRAEQLDLLRAARGVLGTAVFAEHVRSAWDVTRQSWTADRIQNLSEQLSRRVVFRRVSTEFRATLGESVARQMQLNQLAESAMSGRRVYGPGGRILTPASTRVGAGVLAAIEIVRIGLEVAESVKAGAEAADIEEIRHSREGVATANWWMRHGVLPDLALVERGGFSGRFGIVSNAMSQDAIRAALRSETPPASTPSFDKVVVRGVDPGELTRMVASLAITVRDLQAWNELNAALPGGAAFKRFDDGWGVRLWSTDDHGYRYFLSPILTPQLDRLMSQLEAAQADRMRVEIAGAAPGSLRSVEDTAIIGTDREMYVYGRGGSFKEIDCEDFPPLLSVIARATNAPYGTRAIWAKVRAADVRTYRFLSQWWWVESTSRQYADRSGTHTEMSIRQNTDGYAYVDPDDLISTTASTAADVAARAANPGIRPRE</sequence>
<dbReference type="AlphaFoldDB" id="A0A917PA73"/>
<dbReference type="Proteomes" id="UP000636956">
    <property type="component" value="Unassembled WGS sequence"/>
</dbReference>
<feature type="compositionally biased region" description="Low complexity" evidence="1">
    <location>
        <begin position="14"/>
        <end position="28"/>
    </location>
</feature>
<protein>
    <submittedName>
        <fullName evidence="2">Uncharacterized protein</fullName>
    </submittedName>
</protein>
<accession>A0A917PA73</accession>
<name>A0A917PA73_9MICO</name>
<comment type="caution">
    <text evidence="2">The sequence shown here is derived from an EMBL/GenBank/DDBJ whole genome shotgun (WGS) entry which is preliminary data.</text>
</comment>
<dbReference type="InterPro" id="IPR036866">
    <property type="entry name" value="RibonucZ/Hydroxyglut_hydro"/>
</dbReference>
<feature type="compositionally biased region" description="Low complexity" evidence="1">
    <location>
        <begin position="47"/>
        <end position="58"/>
    </location>
</feature>
<evidence type="ECO:0000313" key="3">
    <source>
        <dbReference type="Proteomes" id="UP000636956"/>
    </source>
</evidence>
<reference evidence="2" key="1">
    <citation type="journal article" date="2014" name="Int. J. Syst. Evol. Microbiol.">
        <title>Complete genome sequence of Corynebacterium casei LMG S-19264T (=DSM 44701T), isolated from a smear-ripened cheese.</title>
        <authorList>
            <consortium name="US DOE Joint Genome Institute (JGI-PGF)"/>
            <person name="Walter F."/>
            <person name="Albersmeier A."/>
            <person name="Kalinowski J."/>
            <person name="Ruckert C."/>
        </authorList>
    </citation>
    <scope>NUCLEOTIDE SEQUENCE</scope>
    <source>
        <strain evidence="2">CGMCC 1.8984</strain>
    </source>
</reference>
<organism evidence="2 3">
    <name type="scientific">Agromyces bauzanensis</name>
    <dbReference type="NCBI Taxonomy" id="1308924"/>
    <lineage>
        <taxon>Bacteria</taxon>
        <taxon>Bacillati</taxon>
        <taxon>Actinomycetota</taxon>
        <taxon>Actinomycetes</taxon>
        <taxon>Micrococcales</taxon>
        <taxon>Microbacteriaceae</taxon>
        <taxon>Agromyces</taxon>
    </lineage>
</organism>
<evidence type="ECO:0000256" key="1">
    <source>
        <dbReference type="SAM" id="MobiDB-lite"/>
    </source>
</evidence>
<dbReference type="EMBL" id="BMMD01000001">
    <property type="protein sequence ID" value="GGJ68418.1"/>
    <property type="molecule type" value="Genomic_DNA"/>
</dbReference>
<dbReference type="Gene3D" id="3.60.15.10">
    <property type="entry name" value="Ribonuclease Z/Hydroxyacylglutathione hydrolase-like"/>
    <property type="match status" value="1"/>
</dbReference>
<feature type="compositionally biased region" description="Gly residues" evidence="1">
    <location>
        <begin position="83"/>
        <end position="101"/>
    </location>
</feature>
<keyword evidence="3" id="KW-1185">Reference proteome</keyword>
<proteinExistence type="predicted"/>
<gene>
    <name evidence="2" type="ORF">GCM10011372_02710</name>
</gene>